<dbReference type="NCBIfam" id="NF047644">
    <property type="entry name" value="TsoY_fam"/>
    <property type="match status" value="1"/>
</dbReference>
<protein>
    <submittedName>
        <fullName evidence="2">Uncharacterized protein</fullName>
    </submittedName>
</protein>
<evidence type="ECO:0000256" key="1">
    <source>
        <dbReference type="SAM" id="Phobius"/>
    </source>
</evidence>
<comment type="caution">
    <text evidence="2">The sequence shown here is derived from an EMBL/GenBank/DDBJ whole genome shotgun (WGS) entry which is preliminary data.</text>
</comment>
<feature type="transmembrane region" description="Helical" evidence="1">
    <location>
        <begin position="210"/>
        <end position="236"/>
    </location>
</feature>
<feature type="transmembrane region" description="Helical" evidence="1">
    <location>
        <begin position="109"/>
        <end position="135"/>
    </location>
</feature>
<dbReference type="Proteomes" id="UP001166191">
    <property type="component" value="Unassembled WGS sequence"/>
</dbReference>
<keyword evidence="1" id="KW-0812">Transmembrane</keyword>
<gene>
    <name evidence="2" type="ORF">KNW02_15585</name>
</gene>
<dbReference type="EMBL" id="JAHKNG010000034">
    <property type="protein sequence ID" value="MBU3031539.1"/>
    <property type="molecule type" value="Genomic_DNA"/>
</dbReference>
<proteinExistence type="predicted"/>
<dbReference type="InterPro" id="IPR059133">
    <property type="entry name" value="TsoY-like"/>
</dbReference>
<evidence type="ECO:0000313" key="3">
    <source>
        <dbReference type="Proteomes" id="UP001166191"/>
    </source>
</evidence>
<keyword evidence="3" id="KW-1185">Reference proteome</keyword>
<feature type="transmembrane region" description="Helical" evidence="1">
    <location>
        <begin position="360"/>
        <end position="383"/>
    </location>
</feature>
<feature type="transmembrane region" description="Helical" evidence="1">
    <location>
        <begin position="286"/>
        <end position="307"/>
    </location>
</feature>
<feature type="transmembrane region" description="Helical" evidence="1">
    <location>
        <begin position="61"/>
        <end position="83"/>
    </location>
</feature>
<dbReference type="RefSeq" id="WP_216034207.1">
    <property type="nucleotide sequence ID" value="NZ_JAHKNG010000034.1"/>
</dbReference>
<accession>A0ABS6API1</accession>
<name>A0ABS6API1_9RHOB</name>
<keyword evidence="1" id="KW-1133">Transmembrane helix</keyword>
<feature type="transmembrane region" description="Helical" evidence="1">
    <location>
        <begin position="141"/>
        <end position="164"/>
    </location>
</feature>
<organism evidence="2 3">
    <name type="scientific">Paracoccus marinaquae</name>
    <dbReference type="NCBI Taxonomy" id="2841926"/>
    <lineage>
        <taxon>Bacteria</taxon>
        <taxon>Pseudomonadati</taxon>
        <taxon>Pseudomonadota</taxon>
        <taxon>Alphaproteobacteria</taxon>
        <taxon>Rhodobacterales</taxon>
        <taxon>Paracoccaceae</taxon>
        <taxon>Paracoccus</taxon>
    </lineage>
</organism>
<feature type="transmembrane region" description="Helical" evidence="1">
    <location>
        <begin position="327"/>
        <end position="345"/>
    </location>
</feature>
<evidence type="ECO:0000313" key="2">
    <source>
        <dbReference type="EMBL" id="MBU3031539.1"/>
    </source>
</evidence>
<feature type="transmembrane region" description="Helical" evidence="1">
    <location>
        <begin position="12"/>
        <end position="35"/>
    </location>
</feature>
<feature type="transmembrane region" description="Helical" evidence="1">
    <location>
        <begin position="248"/>
        <end position="266"/>
    </location>
</feature>
<reference evidence="2" key="1">
    <citation type="submission" date="2021-06" db="EMBL/GenBank/DDBJ databases">
        <title>Paracoccus bacterium XHP0099 sp. nov., isolated from the surface waters of the Yellow Sea.</title>
        <authorList>
            <person name="Xue H."/>
            <person name="Zhang D."/>
        </authorList>
    </citation>
    <scope>NUCLEOTIDE SEQUENCE</scope>
    <source>
        <strain evidence="2">XHP0099</strain>
    </source>
</reference>
<sequence length="397" mass="41932">MPDPRNSAWSPLYYLASVGAGGLTVTFFMWLYFWVPHPGSPVPLFNHVVAAFAAGQPLSRAMIALAAAGIAVFAWMNLSLLVWNLRAHRAFHGSEAEAQLKRSNGQTQLMALPLAIAMSINVGFILGMIFVPGLWSVVEYLFPAALLAFLLTGALALRQLGAFLGRVLTEGGFDFGANGSFAQMLPAFALAMVGVGLSASAAMSTTVATAGVAVVLSSFFFMASAIVAAVSMILGVWSMFRHGAAREALPTVMVVIPLLTVLGILLLRQNHGLHAHFGGHSDPAAILILLTRIFSVQILFGLLGVALLRRSGYAAEFLHGERRSAGAYALVCPGVALMVMGMFWVNKGLVGAGIIASHGAAYWTLSAALIAVQAASIALVLYLNRRHFRTSALAQPA</sequence>
<feature type="transmembrane region" description="Helical" evidence="1">
    <location>
        <begin position="185"/>
        <end position="204"/>
    </location>
</feature>
<keyword evidence="1" id="KW-0472">Membrane</keyword>